<evidence type="ECO:0000256" key="6">
    <source>
        <dbReference type="ARBA" id="ARBA00023170"/>
    </source>
</evidence>
<keyword evidence="3 9" id="KW-1133">Transmembrane helix</keyword>
<keyword evidence="4" id="KW-0297">G-protein coupled receptor</keyword>
<dbReference type="InterPro" id="IPR017452">
    <property type="entry name" value="GPCR_Rhodpsn_7TM"/>
</dbReference>
<dbReference type="InterPro" id="IPR050125">
    <property type="entry name" value="GPCR_opsins"/>
</dbReference>
<evidence type="ECO:0000256" key="7">
    <source>
        <dbReference type="ARBA" id="ARBA00023224"/>
    </source>
</evidence>
<dbReference type="GO" id="GO:0007601">
    <property type="term" value="P:visual perception"/>
    <property type="evidence" value="ECO:0007669"/>
    <property type="project" value="UniProtKB-KW"/>
</dbReference>
<protein>
    <recommendedName>
        <fullName evidence="10">G-protein coupled receptors family 1 profile domain-containing protein</fullName>
    </recommendedName>
</protein>
<sequence length="348" mass="39379">MDESFCMVPFNRSNLTAIPIQDPAILAWSYLTGALCMIGIVTNLTVLSVVCASPQLRKGAGIFIEHLLFCHLALCLIAFPMIISRVYETTITATTNIPSCSSCRYQHILHVLLNNLVNWSDGMLAVNRLVAIYYPSKFRTFNRRPVHYVCIVLCWLCTLAYSFPPLFGHLAQYKMSPLGTCGFTNGTRTFVVIMYLDTFSPIVLAVWAGWVIIRRGRTRNQVATMRRCIQRDLPLYGRPSLPSINTNSFNERQKRTSKMLVTSFAFTLACQLPQYVTMLTNHSSRHPRMAVWFWCLAVVQFAATPIIFVVMNHDYQRLTMDLLKRLRGGSGSMARPVTPTKTAAPNKF</sequence>
<comment type="caution">
    <text evidence="11">The sequence shown here is derived from an EMBL/GenBank/DDBJ whole genome shotgun (WGS) entry which is preliminary data.</text>
</comment>
<feature type="transmembrane region" description="Helical" evidence="9">
    <location>
        <begin position="62"/>
        <end position="83"/>
    </location>
</feature>
<dbReference type="OrthoDB" id="9880339at2759"/>
<evidence type="ECO:0000256" key="5">
    <source>
        <dbReference type="ARBA" id="ARBA00023136"/>
    </source>
</evidence>
<organism evidence="11 12">
    <name type="scientific">Hypsibius exemplaris</name>
    <name type="common">Freshwater tardigrade</name>
    <dbReference type="NCBI Taxonomy" id="2072580"/>
    <lineage>
        <taxon>Eukaryota</taxon>
        <taxon>Metazoa</taxon>
        <taxon>Ecdysozoa</taxon>
        <taxon>Tardigrada</taxon>
        <taxon>Eutardigrada</taxon>
        <taxon>Parachela</taxon>
        <taxon>Hypsibioidea</taxon>
        <taxon>Hypsibiidae</taxon>
        <taxon>Hypsibius</taxon>
    </lineage>
</organism>
<keyword evidence="5 9" id="KW-0472">Membrane</keyword>
<dbReference type="SUPFAM" id="SSF81321">
    <property type="entry name" value="Family A G protein-coupled receptor-like"/>
    <property type="match status" value="1"/>
</dbReference>
<dbReference type="Proteomes" id="UP000192578">
    <property type="component" value="Unassembled WGS sequence"/>
</dbReference>
<feature type="transmembrane region" description="Helical" evidence="9">
    <location>
        <begin position="289"/>
        <end position="310"/>
    </location>
</feature>
<keyword evidence="7" id="KW-0807">Transducer</keyword>
<keyword evidence="12" id="KW-1185">Reference proteome</keyword>
<dbReference type="Pfam" id="PF00001">
    <property type="entry name" value="7tm_1"/>
    <property type="match status" value="1"/>
</dbReference>
<evidence type="ECO:0000256" key="3">
    <source>
        <dbReference type="ARBA" id="ARBA00022989"/>
    </source>
</evidence>
<evidence type="ECO:0000256" key="2">
    <source>
        <dbReference type="ARBA" id="ARBA00022692"/>
    </source>
</evidence>
<dbReference type="EMBL" id="MTYJ01000002">
    <property type="protein sequence ID" value="OQV25537.1"/>
    <property type="molecule type" value="Genomic_DNA"/>
</dbReference>
<feature type="transmembrane region" description="Helical" evidence="9">
    <location>
        <begin position="190"/>
        <end position="213"/>
    </location>
</feature>
<evidence type="ECO:0000313" key="11">
    <source>
        <dbReference type="EMBL" id="OQV25537.1"/>
    </source>
</evidence>
<dbReference type="GO" id="GO:0004930">
    <property type="term" value="F:G protein-coupled receptor activity"/>
    <property type="evidence" value="ECO:0007669"/>
    <property type="project" value="UniProtKB-KW"/>
</dbReference>
<dbReference type="PROSITE" id="PS50262">
    <property type="entry name" value="G_PROTEIN_RECEP_F1_2"/>
    <property type="match status" value="1"/>
</dbReference>
<keyword evidence="8" id="KW-0716">Sensory transduction</keyword>
<feature type="transmembrane region" description="Helical" evidence="9">
    <location>
        <begin position="146"/>
        <end position="170"/>
    </location>
</feature>
<evidence type="ECO:0000313" key="12">
    <source>
        <dbReference type="Proteomes" id="UP000192578"/>
    </source>
</evidence>
<feature type="domain" description="G-protein coupled receptors family 1 profile" evidence="10">
    <location>
        <begin position="42"/>
        <end position="308"/>
    </location>
</feature>
<keyword evidence="8" id="KW-0844">Vision</keyword>
<proteinExistence type="predicted"/>
<evidence type="ECO:0000256" key="8">
    <source>
        <dbReference type="ARBA" id="ARBA00023305"/>
    </source>
</evidence>
<evidence type="ECO:0000259" key="10">
    <source>
        <dbReference type="PROSITE" id="PS50262"/>
    </source>
</evidence>
<keyword evidence="6" id="KW-0675">Receptor</keyword>
<evidence type="ECO:0000256" key="1">
    <source>
        <dbReference type="ARBA" id="ARBA00004141"/>
    </source>
</evidence>
<reference evidence="12" key="1">
    <citation type="submission" date="2017-01" db="EMBL/GenBank/DDBJ databases">
        <title>Comparative genomics of anhydrobiosis in the tardigrade Hypsibius dujardini.</title>
        <authorList>
            <person name="Yoshida Y."/>
            <person name="Koutsovoulos G."/>
            <person name="Laetsch D."/>
            <person name="Stevens L."/>
            <person name="Kumar S."/>
            <person name="Horikawa D."/>
            <person name="Ishino K."/>
            <person name="Komine S."/>
            <person name="Tomita M."/>
            <person name="Blaxter M."/>
            <person name="Arakawa K."/>
        </authorList>
    </citation>
    <scope>NUCLEOTIDE SEQUENCE [LARGE SCALE GENOMIC DNA]</scope>
    <source>
        <strain evidence="12">Z151</strain>
    </source>
</reference>
<dbReference type="GO" id="GO:0016020">
    <property type="term" value="C:membrane"/>
    <property type="evidence" value="ECO:0007669"/>
    <property type="project" value="UniProtKB-SubCell"/>
</dbReference>
<feature type="transmembrane region" description="Helical" evidence="9">
    <location>
        <begin position="25"/>
        <end position="50"/>
    </location>
</feature>
<dbReference type="InterPro" id="IPR000276">
    <property type="entry name" value="GPCR_Rhodpsn"/>
</dbReference>
<keyword evidence="2 9" id="KW-0812">Transmembrane</keyword>
<comment type="subcellular location">
    <subcellularLocation>
        <location evidence="1">Membrane</location>
        <topology evidence="1">Multi-pass membrane protein</topology>
    </subcellularLocation>
</comment>
<evidence type="ECO:0000256" key="9">
    <source>
        <dbReference type="SAM" id="Phobius"/>
    </source>
</evidence>
<feature type="transmembrane region" description="Helical" evidence="9">
    <location>
        <begin position="259"/>
        <end position="277"/>
    </location>
</feature>
<gene>
    <name evidence="11" type="ORF">BV898_00476</name>
</gene>
<name>A0A1W0XDI6_HYPEX</name>
<dbReference type="Gene3D" id="1.20.1070.10">
    <property type="entry name" value="Rhodopsin 7-helix transmembrane proteins"/>
    <property type="match status" value="1"/>
</dbReference>
<dbReference type="CDD" id="cd00637">
    <property type="entry name" value="7tm_classA_rhodopsin-like"/>
    <property type="match status" value="1"/>
</dbReference>
<evidence type="ECO:0000256" key="4">
    <source>
        <dbReference type="ARBA" id="ARBA00023040"/>
    </source>
</evidence>
<dbReference type="AlphaFoldDB" id="A0A1W0XDI6"/>
<dbReference type="PANTHER" id="PTHR24240">
    <property type="entry name" value="OPSIN"/>
    <property type="match status" value="1"/>
</dbReference>
<accession>A0A1W0XDI6</accession>